<evidence type="ECO:0000259" key="6">
    <source>
        <dbReference type="SMART" id="SM00244"/>
    </source>
</evidence>
<dbReference type="Pfam" id="PF01145">
    <property type="entry name" value="Band_7"/>
    <property type="match status" value="1"/>
</dbReference>
<keyword evidence="5" id="KW-1133">Transmembrane helix</keyword>
<accession>A0AAU7CBD6</accession>
<evidence type="ECO:0000256" key="5">
    <source>
        <dbReference type="SAM" id="Phobius"/>
    </source>
</evidence>
<feature type="transmembrane region" description="Helical" evidence="5">
    <location>
        <begin position="33"/>
        <end position="55"/>
    </location>
</feature>
<proteinExistence type="inferred from homology"/>
<evidence type="ECO:0000256" key="2">
    <source>
        <dbReference type="ARBA" id="ARBA00008164"/>
    </source>
</evidence>
<evidence type="ECO:0000256" key="4">
    <source>
        <dbReference type="SAM" id="MobiDB-lite"/>
    </source>
</evidence>
<evidence type="ECO:0000256" key="1">
    <source>
        <dbReference type="ARBA" id="ARBA00004167"/>
    </source>
</evidence>
<feature type="coiled-coil region" evidence="3">
    <location>
        <begin position="432"/>
        <end position="459"/>
    </location>
</feature>
<dbReference type="GO" id="GO:0005886">
    <property type="term" value="C:plasma membrane"/>
    <property type="evidence" value="ECO:0007669"/>
    <property type="project" value="InterPro"/>
</dbReference>
<dbReference type="RefSeq" id="WP_406695156.1">
    <property type="nucleotide sequence ID" value="NZ_CP155447.1"/>
</dbReference>
<keyword evidence="5" id="KW-0472">Membrane</keyword>
<gene>
    <name evidence="7" type="ORF">V5E97_29380</name>
</gene>
<comment type="similarity">
    <text evidence="2">Belongs to the band 7/mec-2 family.</text>
</comment>
<evidence type="ECO:0000256" key="3">
    <source>
        <dbReference type="SAM" id="Coils"/>
    </source>
</evidence>
<sequence length="565" mass="61692">MNGIEERDDGARGPGRRGPARQGPGPAAPRPGIPSWGLAAIGLLCLVLGAIVLAYKACKIEVDTGEQAVLIRRVGLDLERDMELAPPRKDGKTYYKGVQTEGPNSGVLLEGRYFYNPYYWSWELMPQFVVPGDKIGIRVALSGDDLPEGQILAEPGQKGILREVLKPGRYPYNPYAETIELHDLVTVPAGFRGVVTLLSGTLPKNPNVFLVEENERGVQAKTLEPGTYPLNPYETLVNLVDCRSKRFNLAQDTVMDFLSADGFPITLDGVVEFHVRPEQVAEVFVKYNEDKNGDAIDEEIITKIITPESRSLCRIGGSKLSGGQFISGEEREKFQRDMVESLTENCKKQGIEILAVAITSIKPPEEIAEPVRLREVAKQQLAQFQQEKIQQLSEAQLRVQQVLAEQKKKLVEAEQGVVEKTTRAEQDQQVAVTLAGQKLKVAETQLEAAKDQASAITAKAQAEADVIRFKNKAELAGLSARVAAFEGDGGALARNILIGKLAPSFQTILSNSEGPLMDLFSQFTRNPEPAPRSSPLADRAGTTEGHPRAGTELPQPPFAAEEAQP</sequence>
<dbReference type="SMART" id="SM00244">
    <property type="entry name" value="PHB"/>
    <property type="match status" value="1"/>
</dbReference>
<protein>
    <submittedName>
        <fullName evidence="7">SPFH domain-containing protein</fullName>
    </submittedName>
</protein>
<dbReference type="PANTHER" id="PTHR10264:SF19">
    <property type="entry name" value="AT06885P-RELATED"/>
    <property type="match status" value="1"/>
</dbReference>
<feature type="domain" description="Band 7" evidence="6">
    <location>
        <begin position="206"/>
        <end position="375"/>
    </location>
</feature>
<dbReference type="InterPro" id="IPR001107">
    <property type="entry name" value="Band_7"/>
</dbReference>
<feature type="region of interest" description="Disordered" evidence="4">
    <location>
        <begin position="1"/>
        <end position="29"/>
    </location>
</feature>
<feature type="region of interest" description="Disordered" evidence="4">
    <location>
        <begin position="523"/>
        <end position="565"/>
    </location>
</feature>
<comment type="subcellular location">
    <subcellularLocation>
        <location evidence="1">Membrane</location>
        <topology evidence="1">Single-pass membrane protein</topology>
    </subcellularLocation>
</comment>
<keyword evidence="3" id="KW-0175">Coiled coil</keyword>
<dbReference type="PANTHER" id="PTHR10264">
    <property type="entry name" value="BAND 7 PROTEIN-RELATED"/>
    <property type="match status" value="1"/>
</dbReference>
<dbReference type="EMBL" id="CP155447">
    <property type="protein sequence ID" value="XBH02413.1"/>
    <property type="molecule type" value="Genomic_DNA"/>
</dbReference>
<dbReference type="AlphaFoldDB" id="A0AAU7CBD6"/>
<dbReference type="SUPFAM" id="SSF117892">
    <property type="entry name" value="Band 7/SPFH domain"/>
    <property type="match status" value="1"/>
</dbReference>
<name>A0AAU7CBD6_9BACT</name>
<keyword evidence="5" id="KW-0812">Transmembrane</keyword>
<reference evidence="7" key="1">
    <citation type="submission" date="2024-05" db="EMBL/GenBank/DDBJ databases">
        <title>Planctomycetes of the genus Singulisphaera possess chitinolytic capabilities.</title>
        <authorList>
            <person name="Ivanova A."/>
        </authorList>
    </citation>
    <scope>NUCLEOTIDE SEQUENCE</scope>
    <source>
        <strain evidence="7">Ch08T</strain>
    </source>
</reference>
<dbReference type="InterPro" id="IPR036013">
    <property type="entry name" value="Band_7/SPFH_dom_sf"/>
</dbReference>
<evidence type="ECO:0000313" key="7">
    <source>
        <dbReference type="EMBL" id="XBH02413.1"/>
    </source>
</evidence>
<dbReference type="Gene3D" id="3.30.479.30">
    <property type="entry name" value="Band 7 domain"/>
    <property type="match status" value="1"/>
</dbReference>
<dbReference type="InterPro" id="IPR043202">
    <property type="entry name" value="Band-7_stomatin-like"/>
</dbReference>
<organism evidence="7">
    <name type="scientific">Singulisphaera sp. Ch08</name>
    <dbReference type="NCBI Taxonomy" id="3120278"/>
    <lineage>
        <taxon>Bacteria</taxon>
        <taxon>Pseudomonadati</taxon>
        <taxon>Planctomycetota</taxon>
        <taxon>Planctomycetia</taxon>
        <taxon>Isosphaerales</taxon>
        <taxon>Isosphaeraceae</taxon>
        <taxon>Singulisphaera</taxon>
    </lineage>
</organism>